<evidence type="ECO:0000256" key="4">
    <source>
        <dbReference type="ARBA" id="ARBA00022989"/>
    </source>
</evidence>
<proteinExistence type="predicted"/>
<evidence type="ECO:0000256" key="2">
    <source>
        <dbReference type="ARBA" id="ARBA00022475"/>
    </source>
</evidence>
<feature type="transmembrane region" description="Helical" evidence="6">
    <location>
        <begin position="173"/>
        <end position="192"/>
    </location>
</feature>
<organism evidence="8 9">
    <name type="scientific">Acetoanaerobium pronyense</name>
    <dbReference type="NCBI Taxonomy" id="1482736"/>
    <lineage>
        <taxon>Bacteria</taxon>
        <taxon>Bacillati</taxon>
        <taxon>Bacillota</taxon>
        <taxon>Clostridia</taxon>
        <taxon>Peptostreptococcales</taxon>
        <taxon>Filifactoraceae</taxon>
        <taxon>Acetoanaerobium</taxon>
    </lineage>
</organism>
<feature type="transmembrane region" description="Helical" evidence="6">
    <location>
        <begin position="226"/>
        <end position="254"/>
    </location>
</feature>
<evidence type="ECO:0000313" key="8">
    <source>
        <dbReference type="EMBL" id="MBP2026308.1"/>
    </source>
</evidence>
<dbReference type="NCBIfam" id="TIGR00360">
    <property type="entry name" value="ComEC_N-term"/>
    <property type="match status" value="1"/>
</dbReference>
<reference evidence="8 9" key="1">
    <citation type="submission" date="2021-03" db="EMBL/GenBank/DDBJ databases">
        <title>Genomic Encyclopedia of Type Strains, Phase IV (KMG-IV): sequencing the most valuable type-strain genomes for metagenomic binning, comparative biology and taxonomic classification.</title>
        <authorList>
            <person name="Goeker M."/>
        </authorList>
    </citation>
    <scope>NUCLEOTIDE SEQUENCE [LARGE SCALE GENOMIC DNA]</scope>
    <source>
        <strain evidence="8 9">DSM 27512</strain>
    </source>
</reference>
<feature type="domain" description="ComEC/Rec2-related protein" evidence="7">
    <location>
        <begin position="149"/>
        <end position="408"/>
    </location>
</feature>
<keyword evidence="5 6" id="KW-0472">Membrane</keyword>
<protein>
    <submittedName>
        <fullName evidence="8">Competence protein ComEC</fullName>
    </submittedName>
</protein>
<keyword evidence="4 6" id="KW-1133">Transmembrane helix</keyword>
<dbReference type="InterPro" id="IPR052159">
    <property type="entry name" value="Competence_DNA_uptake"/>
</dbReference>
<dbReference type="Proteomes" id="UP001314903">
    <property type="component" value="Unassembled WGS sequence"/>
</dbReference>
<evidence type="ECO:0000256" key="3">
    <source>
        <dbReference type="ARBA" id="ARBA00022692"/>
    </source>
</evidence>
<dbReference type="Pfam" id="PF03772">
    <property type="entry name" value="Competence"/>
    <property type="match status" value="1"/>
</dbReference>
<dbReference type="PANTHER" id="PTHR30619:SF1">
    <property type="entry name" value="RECOMBINATION PROTEIN 2"/>
    <property type="match status" value="1"/>
</dbReference>
<feature type="transmembrane region" description="Helical" evidence="6">
    <location>
        <begin position="198"/>
        <end position="214"/>
    </location>
</feature>
<dbReference type="InterPro" id="IPR004477">
    <property type="entry name" value="ComEC_N"/>
</dbReference>
<gene>
    <name evidence="8" type="ORF">J2Z35_000097</name>
</gene>
<evidence type="ECO:0000259" key="7">
    <source>
        <dbReference type="Pfam" id="PF03772"/>
    </source>
</evidence>
<comment type="caution">
    <text evidence="8">The sequence shown here is derived from an EMBL/GenBank/DDBJ whole genome shotgun (WGS) entry which is preliminary data.</text>
</comment>
<feature type="transmembrane region" description="Helical" evidence="6">
    <location>
        <begin position="394"/>
        <end position="412"/>
    </location>
</feature>
<keyword evidence="2" id="KW-1003">Cell membrane</keyword>
<evidence type="ECO:0000256" key="1">
    <source>
        <dbReference type="ARBA" id="ARBA00004651"/>
    </source>
</evidence>
<evidence type="ECO:0000256" key="5">
    <source>
        <dbReference type="ARBA" id="ARBA00023136"/>
    </source>
</evidence>
<dbReference type="RefSeq" id="WP_209658230.1">
    <property type="nucleotide sequence ID" value="NZ_JAGGLI010000001.1"/>
</dbReference>
<dbReference type="EMBL" id="JAGGLI010000001">
    <property type="protein sequence ID" value="MBP2026308.1"/>
    <property type="molecule type" value="Genomic_DNA"/>
</dbReference>
<feature type="transmembrane region" description="Helical" evidence="6">
    <location>
        <begin position="260"/>
        <end position="281"/>
    </location>
</feature>
<accession>A0ABS4KEW5</accession>
<evidence type="ECO:0000256" key="6">
    <source>
        <dbReference type="SAM" id="Phobius"/>
    </source>
</evidence>
<feature type="transmembrane region" description="Helical" evidence="6">
    <location>
        <begin position="333"/>
        <end position="357"/>
    </location>
</feature>
<dbReference type="PANTHER" id="PTHR30619">
    <property type="entry name" value="DNA INTERNALIZATION/COMPETENCE PROTEIN COMEC/REC2"/>
    <property type="match status" value="1"/>
</dbReference>
<sequence>MRRYSLCIFIFIFIFSLFFIEAQNYLLKSKVDIDEYNGLNTVKKIEYKETHTNIFFQDSVMTIWNDTHNIKEGDILDVRGRKQLAQNLENKGYGRYLMSKGYIYIIKPEDYIFVGRSISPLYYIQKLRDRLGRRIENIFRGRSPFIKALIYGERSEIDLSTSDTMSKTGTSHLIAISGFHIGIIAGLLGILLNKTNFLTRYIFIFFFIWIYVVFTGGRPSSVRAGAFYTFLILSVIFSEEYDILSSGFIIASALLLINPYIIYDIGFQLSFMAILSIGLFYNPIKNKAEKIKNPILKKIAKLGGLTISAQLLTLPLTYYHFGRISLISLISNLISVPLIGVLYPVLIFTILFNKIAFIGPIAKEVSVDLMDFFIYINTMLSDIPMSYIDFQESSIYITISMYIFLIALYGIYEKYRLKENFNDLQGFTRQY</sequence>
<keyword evidence="3 6" id="KW-0812">Transmembrane</keyword>
<keyword evidence="9" id="KW-1185">Reference proteome</keyword>
<name>A0ABS4KEW5_9FIRM</name>
<comment type="subcellular location">
    <subcellularLocation>
        <location evidence="1">Cell membrane</location>
        <topology evidence="1">Multi-pass membrane protein</topology>
    </subcellularLocation>
</comment>
<evidence type="ECO:0000313" key="9">
    <source>
        <dbReference type="Proteomes" id="UP001314903"/>
    </source>
</evidence>